<feature type="transmembrane region" description="Helical" evidence="5">
    <location>
        <begin position="128"/>
        <end position="152"/>
    </location>
</feature>
<organism evidence="7 8">
    <name type="scientific">Dissostichus mawsoni</name>
    <name type="common">Antarctic cod</name>
    <dbReference type="NCBI Taxonomy" id="36200"/>
    <lineage>
        <taxon>Eukaryota</taxon>
        <taxon>Metazoa</taxon>
        <taxon>Chordata</taxon>
        <taxon>Craniata</taxon>
        <taxon>Vertebrata</taxon>
        <taxon>Euteleostomi</taxon>
        <taxon>Actinopterygii</taxon>
        <taxon>Neopterygii</taxon>
        <taxon>Teleostei</taxon>
        <taxon>Neoteleostei</taxon>
        <taxon>Acanthomorphata</taxon>
        <taxon>Eupercaria</taxon>
        <taxon>Perciformes</taxon>
        <taxon>Notothenioidei</taxon>
        <taxon>Nototheniidae</taxon>
        <taxon>Dissostichus</taxon>
    </lineage>
</organism>
<feature type="domain" description="G-protein coupled receptors family 1 profile" evidence="6">
    <location>
        <begin position="30"/>
        <end position="224"/>
    </location>
</feature>
<dbReference type="GO" id="GO:0004984">
    <property type="term" value="F:olfactory receptor activity"/>
    <property type="evidence" value="ECO:0007669"/>
    <property type="project" value="TreeGrafter"/>
</dbReference>
<dbReference type="InterPro" id="IPR000276">
    <property type="entry name" value="GPCR_Rhodpsn"/>
</dbReference>
<dbReference type="SUPFAM" id="SSF81321">
    <property type="entry name" value="Family A G protein-coupled receptor-like"/>
    <property type="match status" value="1"/>
</dbReference>
<evidence type="ECO:0000256" key="3">
    <source>
        <dbReference type="ARBA" id="ARBA00022989"/>
    </source>
</evidence>
<accession>A0A7J5Z3M9</accession>
<evidence type="ECO:0000313" key="8">
    <source>
        <dbReference type="Proteomes" id="UP000518266"/>
    </source>
</evidence>
<keyword evidence="2 5" id="KW-0812">Transmembrane</keyword>
<evidence type="ECO:0000259" key="6">
    <source>
        <dbReference type="PROSITE" id="PS50262"/>
    </source>
</evidence>
<proteinExistence type="predicted"/>
<evidence type="ECO:0000256" key="4">
    <source>
        <dbReference type="ARBA" id="ARBA00023136"/>
    </source>
</evidence>
<feature type="transmembrane region" description="Helical" evidence="5">
    <location>
        <begin position="236"/>
        <end position="263"/>
    </location>
</feature>
<feature type="transmembrane region" description="Helical" evidence="5">
    <location>
        <begin position="203"/>
        <end position="224"/>
    </location>
</feature>
<dbReference type="PANTHER" id="PTHR26451">
    <property type="entry name" value="G_PROTEIN_RECEP_F1_2 DOMAIN-CONTAINING PROTEIN"/>
    <property type="match status" value="1"/>
</dbReference>
<evidence type="ECO:0000256" key="2">
    <source>
        <dbReference type="ARBA" id="ARBA00022692"/>
    </source>
</evidence>
<evidence type="ECO:0000256" key="1">
    <source>
        <dbReference type="ARBA" id="ARBA00004370"/>
    </source>
</evidence>
<keyword evidence="8" id="KW-1185">Reference proteome</keyword>
<feature type="transmembrane region" description="Helical" evidence="5">
    <location>
        <begin position="18"/>
        <end position="39"/>
    </location>
</feature>
<keyword evidence="3 5" id="KW-1133">Transmembrane helix</keyword>
<evidence type="ECO:0000313" key="7">
    <source>
        <dbReference type="EMBL" id="KAF3855741.1"/>
    </source>
</evidence>
<dbReference type="Proteomes" id="UP000518266">
    <property type="component" value="Unassembled WGS sequence"/>
</dbReference>
<dbReference type="EMBL" id="JAAKFY010000006">
    <property type="protein sequence ID" value="KAF3855741.1"/>
    <property type="molecule type" value="Genomic_DNA"/>
</dbReference>
<feature type="transmembrane region" description="Helical" evidence="5">
    <location>
        <begin position="80"/>
        <end position="107"/>
    </location>
</feature>
<evidence type="ECO:0000256" key="5">
    <source>
        <dbReference type="SAM" id="Phobius"/>
    </source>
</evidence>
<feature type="transmembrane region" description="Helical" evidence="5">
    <location>
        <begin position="51"/>
        <end position="74"/>
    </location>
</feature>
<gene>
    <name evidence="7" type="ORF">F7725_016464</name>
</gene>
<name>A0A7J5Z3M9_DISMA</name>
<reference evidence="7 8" key="1">
    <citation type="submission" date="2020-03" db="EMBL/GenBank/DDBJ databases">
        <title>Dissostichus mawsoni Genome sequencing and assembly.</title>
        <authorList>
            <person name="Park H."/>
        </authorList>
    </citation>
    <scope>NUCLEOTIDE SEQUENCE [LARGE SCALE GENOMIC DNA]</scope>
    <source>
        <strain evidence="7">DM0001</strain>
        <tissue evidence="7">Muscle</tissue>
    </source>
</reference>
<dbReference type="GO" id="GO:0005549">
    <property type="term" value="F:odorant binding"/>
    <property type="evidence" value="ECO:0007669"/>
    <property type="project" value="TreeGrafter"/>
</dbReference>
<protein>
    <recommendedName>
        <fullName evidence="6">G-protein coupled receptors family 1 profile domain-containing protein</fullName>
    </recommendedName>
</protein>
<dbReference type="InterPro" id="IPR017452">
    <property type="entry name" value="GPCR_Rhodpsn_7TM"/>
</dbReference>
<dbReference type="GO" id="GO:0004930">
    <property type="term" value="F:G protein-coupled receptor activity"/>
    <property type="evidence" value="ECO:0007669"/>
    <property type="project" value="InterPro"/>
</dbReference>
<dbReference type="PANTHER" id="PTHR26451:SF998">
    <property type="entry name" value="ODORANT RECEPTOR-RELATED"/>
    <property type="match status" value="1"/>
</dbReference>
<dbReference type="InterPro" id="IPR052921">
    <property type="entry name" value="GPCR1_Superfamily_Member"/>
</dbReference>
<keyword evidence="4 5" id="KW-0472">Membrane</keyword>
<dbReference type="OrthoDB" id="6359945at2759"/>
<dbReference type="Gene3D" id="1.20.1070.10">
    <property type="entry name" value="Rhodopsin 7-helix transmembrane proteins"/>
    <property type="match status" value="1"/>
</dbReference>
<comment type="caution">
    <text evidence="7">The sequence shown here is derived from an EMBL/GenBank/DDBJ whole genome shotgun (WGS) entry which is preliminary data.</text>
</comment>
<dbReference type="PROSITE" id="PS50262">
    <property type="entry name" value="G_PROTEIN_RECEP_F1_2"/>
    <property type="match status" value="1"/>
</dbReference>
<dbReference type="Pfam" id="PF00001">
    <property type="entry name" value="7tm_1"/>
    <property type="match status" value="1"/>
</dbReference>
<sequence>MNSSSRFDSYNEAFTKNFITFFLVFTIICINGAFVYTYFKSKDFQRDPRYVLYIHLVINDMIMLILSLGLVIFIYTGNPGFIPCWIMLVVLITTNRNSPLNLAVMALERYIAVCLPLHHVQICTVQRAHLLIALIWLVSFIPAFTDIIIILITQPLSVFSKTVICHATFVYNTPYHVTSVYSEDNMNSSSRFDSYNAAFTKNFIIFFLVFTIICINGAFVYTYFKSKDFQRDPRYVLYIHLVINDMIMLTLSLGLVISTYIAYPGFIPAGSCWSS</sequence>
<dbReference type="CDD" id="cd00637">
    <property type="entry name" value="7tm_classA_rhodopsin-like"/>
    <property type="match status" value="1"/>
</dbReference>
<comment type="subcellular location">
    <subcellularLocation>
        <location evidence="1">Membrane</location>
    </subcellularLocation>
</comment>
<dbReference type="GO" id="GO:0016020">
    <property type="term" value="C:membrane"/>
    <property type="evidence" value="ECO:0007669"/>
    <property type="project" value="UniProtKB-SubCell"/>
</dbReference>
<dbReference type="AlphaFoldDB" id="A0A7J5Z3M9"/>